<dbReference type="SUPFAM" id="SSF63380">
    <property type="entry name" value="Riboflavin synthase domain-like"/>
    <property type="match status" value="1"/>
</dbReference>
<protein>
    <submittedName>
        <fullName evidence="6">Ferredoxin-NADP reductase</fullName>
    </submittedName>
</protein>
<dbReference type="Gene3D" id="3.10.20.30">
    <property type="match status" value="1"/>
</dbReference>
<dbReference type="InterPro" id="IPR012675">
    <property type="entry name" value="Beta-grasp_dom_sf"/>
</dbReference>
<evidence type="ECO:0000259" key="5">
    <source>
        <dbReference type="PROSITE" id="PS51384"/>
    </source>
</evidence>
<reference evidence="6 7" key="1">
    <citation type="submission" date="2024-06" db="EMBL/GenBank/DDBJ databases">
        <title>Sorghum-associated microbial communities from plants grown in Nebraska, USA.</title>
        <authorList>
            <person name="Schachtman D."/>
        </authorList>
    </citation>
    <scope>NUCLEOTIDE SEQUENCE [LARGE SCALE GENOMIC DNA]</scope>
    <source>
        <strain evidence="6 7">3552</strain>
    </source>
</reference>
<dbReference type="PRINTS" id="PR00409">
    <property type="entry name" value="PHDIOXRDTASE"/>
</dbReference>
<evidence type="ECO:0000313" key="6">
    <source>
        <dbReference type="EMBL" id="MET4538641.1"/>
    </source>
</evidence>
<dbReference type="PROSITE" id="PS51384">
    <property type="entry name" value="FAD_FR"/>
    <property type="match status" value="1"/>
</dbReference>
<evidence type="ECO:0000256" key="3">
    <source>
        <dbReference type="ARBA" id="ARBA00023014"/>
    </source>
</evidence>
<dbReference type="GeneID" id="92751368"/>
<dbReference type="InterPro" id="IPR001433">
    <property type="entry name" value="OxRdtase_FAD/NAD-bd"/>
</dbReference>
<dbReference type="SUPFAM" id="SSF52343">
    <property type="entry name" value="Ferredoxin reductase-like, C-terminal NADP-linked domain"/>
    <property type="match status" value="1"/>
</dbReference>
<dbReference type="Pfam" id="PF00970">
    <property type="entry name" value="FAD_binding_6"/>
    <property type="match status" value="1"/>
</dbReference>
<sequence>MAASNNEVWQLGRVVEAADVATDIRRIVFEPSLPKKAEPGAHIDLKVALGGEKQKRSYSVVESSEDGRRLAISVFKARASRGGSVFMHELKVGDVLEITQPLQNFPLRVGAQRYVLLAGGIGVTAIMNMAKVLKSLKADYTFVYAGRNRASMAYLSELQELHGANIIVHVDEDGGTLDVAKLVTGVDEVTELYMCGPIRLMDAVRRAWNQSELSLPNLRYETFGNSGWYDPEEFIVEIPRLAVRAMVGQGRSMLEALEDAGVDMMFDCRKGECGLCEVRVLGLDGAIDHRDVFYSERQQKATQKMCCCVSRAVTSASGGRIDADAHRGPAVVTIDIS</sequence>
<dbReference type="EMBL" id="JBEPSN010000001">
    <property type="protein sequence ID" value="MET4538641.1"/>
    <property type="molecule type" value="Genomic_DNA"/>
</dbReference>
<dbReference type="InterPro" id="IPR008333">
    <property type="entry name" value="Cbr1-like_FAD-bd_dom"/>
</dbReference>
<feature type="domain" description="FAD-binding FR-type" evidence="5">
    <location>
        <begin position="7"/>
        <end position="108"/>
    </location>
</feature>
<keyword evidence="7" id="KW-1185">Reference proteome</keyword>
<dbReference type="PROSITE" id="PS00197">
    <property type="entry name" value="2FE2S_FER_1"/>
    <property type="match status" value="1"/>
</dbReference>
<dbReference type="Pfam" id="PF00111">
    <property type="entry name" value="Fer2"/>
    <property type="match status" value="1"/>
</dbReference>
<feature type="domain" description="2Fe-2S ferredoxin-type" evidence="4">
    <location>
        <begin position="232"/>
        <end position="327"/>
    </location>
</feature>
<dbReference type="CDD" id="cd06185">
    <property type="entry name" value="PDR_like"/>
    <property type="match status" value="1"/>
</dbReference>
<dbReference type="InterPro" id="IPR036010">
    <property type="entry name" value="2Fe-2S_ferredoxin-like_sf"/>
</dbReference>
<dbReference type="InterPro" id="IPR050415">
    <property type="entry name" value="MRET"/>
</dbReference>
<dbReference type="Gene3D" id="2.40.30.10">
    <property type="entry name" value="Translation factors"/>
    <property type="match status" value="1"/>
</dbReference>
<proteinExistence type="predicted"/>
<comment type="caution">
    <text evidence="6">The sequence shown here is derived from an EMBL/GenBank/DDBJ whole genome shotgun (WGS) entry which is preliminary data.</text>
</comment>
<accession>A0ABV2P1N5</accession>
<organism evidence="6 7">
    <name type="scientific">Arthrobacter bambusae</name>
    <dbReference type="NCBI Taxonomy" id="1338426"/>
    <lineage>
        <taxon>Bacteria</taxon>
        <taxon>Bacillati</taxon>
        <taxon>Actinomycetota</taxon>
        <taxon>Actinomycetes</taxon>
        <taxon>Micrococcales</taxon>
        <taxon>Micrococcaceae</taxon>
        <taxon>Arthrobacter</taxon>
    </lineage>
</organism>
<dbReference type="InterPro" id="IPR017938">
    <property type="entry name" value="Riboflavin_synthase-like_b-brl"/>
</dbReference>
<keyword evidence="2" id="KW-0408">Iron</keyword>
<dbReference type="Proteomes" id="UP001549307">
    <property type="component" value="Unassembled WGS sequence"/>
</dbReference>
<name>A0ABV2P1N5_9MICC</name>
<dbReference type="InterPro" id="IPR006058">
    <property type="entry name" value="2Fe2S_fd_BS"/>
</dbReference>
<keyword evidence="2" id="KW-0479">Metal-binding</keyword>
<gene>
    <name evidence="6" type="ORF">ABIE37_000396</name>
</gene>
<dbReference type="CDD" id="cd00207">
    <property type="entry name" value="fer2"/>
    <property type="match status" value="1"/>
</dbReference>
<evidence type="ECO:0000256" key="1">
    <source>
        <dbReference type="ARBA" id="ARBA00001974"/>
    </source>
</evidence>
<keyword evidence="2" id="KW-0001">2Fe-2S</keyword>
<dbReference type="SUPFAM" id="SSF54292">
    <property type="entry name" value="2Fe-2S ferredoxin-like"/>
    <property type="match status" value="1"/>
</dbReference>
<evidence type="ECO:0000313" key="7">
    <source>
        <dbReference type="Proteomes" id="UP001549307"/>
    </source>
</evidence>
<dbReference type="InterPro" id="IPR017927">
    <property type="entry name" value="FAD-bd_FR_type"/>
</dbReference>
<dbReference type="PANTHER" id="PTHR47354">
    <property type="entry name" value="NADH OXIDOREDUCTASE HCR"/>
    <property type="match status" value="1"/>
</dbReference>
<evidence type="ECO:0000256" key="2">
    <source>
        <dbReference type="ARBA" id="ARBA00022714"/>
    </source>
</evidence>
<dbReference type="Gene3D" id="3.40.50.80">
    <property type="entry name" value="Nucleotide-binding domain of ferredoxin-NADP reductase (FNR) module"/>
    <property type="match status" value="1"/>
</dbReference>
<comment type="cofactor">
    <cofactor evidence="1">
        <name>FAD</name>
        <dbReference type="ChEBI" id="CHEBI:57692"/>
    </cofactor>
</comment>
<dbReference type="PROSITE" id="PS51085">
    <property type="entry name" value="2FE2S_FER_2"/>
    <property type="match status" value="1"/>
</dbReference>
<keyword evidence="3" id="KW-0411">Iron-sulfur</keyword>
<dbReference type="InterPro" id="IPR001041">
    <property type="entry name" value="2Fe-2S_ferredoxin-type"/>
</dbReference>
<evidence type="ECO:0000259" key="4">
    <source>
        <dbReference type="PROSITE" id="PS51085"/>
    </source>
</evidence>
<dbReference type="InterPro" id="IPR039261">
    <property type="entry name" value="FNR_nucleotide-bd"/>
</dbReference>
<dbReference type="Pfam" id="PF00175">
    <property type="entry name" value="NAD_binding_1"/>
    <property type="match status" value="1"/>
</dbReference>
<dbReference type="PANTHER" id="PTHR47354:SF2">
    <property type="entry name" value="BLR2392 PROTEIN"/>
    <property type="match status" value="1"/>
</dbReference>
<dbReference type="RefSeq" id="WP_354226219.1">
    <property type="nucleotide sequence ID" value="NZ_JBEPSN010000001.1"/>
</dbReference>